<accession>A0AAD7GW44</accession>
<gene>
    <name evidence="1" type="ORF">B0H16DRAFT_1704388</name>
</gene>
<evidence type="ECO:0000313" key="2">
    <source>
        <dbReference type="Proteomes" id="UP001215598"/>
    </source>
</evidence>
<name>A0AAD7GW44_9AGAR</name>
<reference evidence="1" key="1">
    <citation type="submission" date="2023-03" db="EMBL/GenBank/DDBJ databases">
        <title>Massive genome expansion in bonnet fungi (Mycena s.s.) driven by repeated elements and novel gene families across ecological guilds.</title>
        <authorList>
            <consortium name="Lawrence Berkeley National Laboratory"/>
            <person name="Harder C.B."/>
            <person name="Miyauchi S."/>
            <person name="Viragh M."/>
            <person name="Kuo A."/>
            <person name="Thoen E."/>
            <person name="Andreopoulos B."/>
            <person name="Lu D."/>
            <person name="Skrede I."/>
            <person name="Drula E."/>
            <person name="Henrissat B."/>
            <person name="Morin E."/>
            <person name="Kohler A."/>
            <person name="Barry K."/>
            <person name="LaButti K."/>
            <person name="Morin E."/>
            <person name="Salamov A."/>
            <person name="Lipzen A."/>
            <person name="Mereny Z."/>
            <person name="Hegedus B."/>
            <person name="Baldrian P."/>
            <person name="Stursova M."/>
            <person name="Weitz H."/>
            <person name="Taylor A."/>
            <person name="Grigoriev I.V."/>
            <person name="Nagy L.G."/>
            <person name="Martin F."/>
            <person name="Kauserud H."/>
        </authorList>
    </citation>
    <scope>NUCLEOTIDE SEQUENCE</scope>
    <source>
        <strain evidence="1">CBHHK182m</strain>
    </source>
</reference>
<comment type="caution">
    <text evidence="1">The sequence shown here is derived from an EMBL/GenBank/DDBJ whole genome shotgun (WGS) entry which is preliminary data.</text>
</comment>
<dbReference type="EMBL" id="JARKIB010000457">
    <property type="protein sequence ID" value="KAJ7706586.1"/>
    <property type="molecule type" value="Genomic_DNA"/>
</dbReference>
<dbReference type="AlphaFoldDB" id="A0AAD7GW44"/>
<sequence length="135" mass="14752">MTSSLFELAIKDDLEIIPSFLPYDDAMAEVPTNTQHALRCVRRLVLGNTGVNVGGFQITALIIRRDLEESGFTNSTIDNLLDPADPQDTARALSLLMTMQNLGNPAPGSTPRFCATWEALRNLGSLRFELGGTQE</sequence>
<evidence type="ECO:0000313" key="1">
    <source>
        <dbReference type="EMBL" id="KAJ7706586.1"/>
    </source>
</evidence>
<proteinExistence type="predicted"/>
<dbReference type="Proteomes" id="UP001215598">
    <property type="component" value="Unassembled WGS sequence"/>
</dbReference>
<organism evidence="1 2">
    <name type="scientific">Mycena metata</name>
    <dbReference type="NCBI Taxonomy" id="1033252"/>
    <lineage>
        <taxon>Eukaryota</taxon>
        <taxon>Fungi</taxon>
        <taxon>Dikarya</taxon>
        <taxon>Basidiomycota</taxon>
        <taxon>Agaricomycotina</taxon>
        <taxon>Agaricomycetes</taxon>
        <taxon>Agaricomycetidae</taxon>
        <taxon>Agaricales</taxon>
        <taxon>Marasmiineae</taxon>
        <taxon>Mycenaceae</taxon>
        <taxon>Mycena</taxon>
    </lineage>
</organism>
<protein>
    <submittedName>
        <fullName evidence="1">Uncharacterized protein</fullName>
    </submittedName>
</protein>
<keyword evidence="2" id="KW-1185">Reference proteome</keyword>